<gene>
    <name evidence="2" type="ORF">THAOC_32716</name>
</gene>
<organism evidence="2 3">
    <name type="scientific">Thalassiosira oceanica</name>
    <name type="common">Marine diatom</name>
    <dbReference type="NCBI Taxonomy" id="159749"/>
    <lineage>
        <taxon>Eukaryota</taxon>
        <taxon>Sar</taxon>
        <taxon>Stramenopiles</taxon>
        <taxon>Ochrophyta</taxon>
        <taxon>Bacillariophyta</taxon>
        <taxon>Coscinodiscophyceae</taxon>
        <taxon>Thalassiosirophycidae</taxon>
        <taxon>Thalassiosirales</taxon>
        <taxon>Thalassiosiraceae</taxon>
        <taxon>Thalassiosira</taxon>
    </lineage>
</organism>
<feature type="compositionally biased region" description="Basic and acidic residues" evidence="1">
    <location>
        <begin position="37"/>
        <end position="50"/>
    </location>
</feature>
<evidence type="ECO:0000313" key="2">
    <source>
        <dbReference type="EMBL" id="EJK48485.1"/>
    </source>
</evidence>
<comment type="caution">
    <text evidence="2">The sequence shown here is derived from an EMBL/GenBank/DDBJ whole genome shotgun (WGS) entry which is preliminary data.</text>
</comment>
<evidence type="ECO:0000256" key="1">
    <source>
        <dbReference type="SAM" id="MobiDB-lite"/>
    </source>
</evidence>
<dbReference type="Proteomes" id="UP000266841">
    <property type="component" value="Unassembled WGS sequence"/>
</dbReference>
<keyword evidence="3" id="KW-1185">Reference proteome</keyword>
<feature type="region of interest" description="Disordered" evidence="1">
    <location>
        <begin position="1"/>
        <end position="92"/>
    </location>
</feature>
<dbReference type="OMA" id="EMDFMEL"/>
<evidence type="ECO:0000313" key="3">
    <source>
        <dbReference type="Proteomes" id="UP000266841"/>
    </source>
</evidence>
<dbReference type="AlphaFoldDB" id="K0R6J2"/>
<protein>
    <submittedName>
        <fullName evidence="2">Uncharacterized protein</fullName>
    </submittedName>
</protein>
<reference evidence="2 3" key="1">
    <citation type="journal article" date="2012" name="Genome Biol.">
        <title>Genome and low-iron response of an oceanic diatom adapted to chronic iron limitation.</title>
        <authorList>
            <person name="Lommer M."/>
            <person name="Specht M."/>
            <person name="Roy A.S."/>
            <person name="Kraemer L."/>
            <person name="Andreson R."/>
            <person name="Gutowska M.A."/>
            <person name="Wolf J."/>
            <person name="Bergner S.V."/>
            <person name="Schilhabel M.B."/>
            <person name="Klostermeier U.C."/>
            <person name="Beiko R.G."/>
            <person name="Rosenstiel P."/>
            <person name="Hippler M."/>
            <person name="Laroche J."/>
        </authorList>
    </citation>
    <scope>NUCLEOTIDE SEQUENCE [LARGE SCALE GENOMIC DNA]</scope>
    <source>
        <strain evidence="2 3">CCMP1005</strain>
    </source>
</reference>
<sequence length="235" mass="27037">MDRSSRDFNSSRPSLEDTMDYTNRDRSPMEGVTFADTRPREDPPTRKSDSAMEGVTFADQRPREDPPTRSSSVPPKSRRQTPVVDSEEWRTQSEPILRPTVRFADRSDLFVYDYCPTYRQTKSYTPLDKKIFQETMIAESKRIKKLMVATKQSSAKDAMKHLLKSSTVSIDEIVGLEHMVLGKSTPSRAKKERFDHSREILAMSKEMDFMELAIFSQNRTSSSARRARIRAGVVR</sequence>
<name>K0R6J2_THAOC</name>
<accession>K0R6J2</accession>
<proteinExistence type="predicted"/>
<dbReference type="EMBL" id="AGNL01045789">
    <property type="protein sequence ID" value="EJK48485.1"/>
    <property type="molecule type" value="Genomic_DNA"/>
</dbReference>
<dbReference type="eggNOG" id="ENOG502TB55">
    <property type="taxonomic scope" value="Eukaryota"/>
</dbReference>